<evidence type="ECO:0000256" key="16">
    <source>
        <dbReference type="ARBA" id="ARBA00048526"/>
    </source>
</evidence>
<dbReference type="FunFam" id="1.25.40.340:FF:000001">
    <property type="entry name" value="Dihydroxyacetone kinase 1"/>
    <property type="match status" value="1"/>
</dbReference>
<dbReference type="Pfam" id="PF02733">
    <property type="entry name" value="Dak1"/>
    <property type="match status" value="1"/>
</dbReference>
<dbReference type="EC" id="2.7.1.29" evidence="3"/>
<comment type="subunit">
    <text evidence="14">Homodimer. Interacts with IFIH1 (via the CARD domains), the interaction is inhibited by viral infection.</text>
</comment>
<dbReference type="Gene3D" id="3.40.50.10440">
    <property type="entry name" value="Dihydroxyacetone kinase, domain 1"/>
    <property type="match status" value="1"/>
</dbReference>
<dbReference type="InterPro" id="IPR004006">
    <property type="entry name" value="DhaK_dom"/>
</dbReference>
<dbReference type="Gene3D" id="1.25.40.340">
    <property type="match status" value="1"/>
</dbReference>
<evidence type="ECO:0000256" key="5">
    <source>
        <dbReference type="ARBA" id="ARBA00012578"/>
    </source>
</evidence>
<reference evidence="20" key="2">
    <citation type="submission" date="2014-03" db="EMBL/GenBank/DDBJ databases">
        <title>The whipworm genome and dual-species transcriptomics of an intimate host-pathogen interaction.</title>
        <authorList>
            <person name="Foth B.J."/>
            <person name="Tsai I.J."/>
            <person name="Reid A.J."/>
            <person name="Bancroft A.J."/>
            <person name="Nichol S."/>
            <person name="Tracey A."/>
            <person name="Holroyd N."/>
            <person name="Cotton J.A."/>
            <person name="Stanley E.J."/>
            <person name="Zarowiecki M."/>
            <person name="Liu J.Z."/>
            <person name="Huckvale T."/>
            <person name="Cooper P.J."/>
            <person name="Grencis R.K."/>
            <person name="Berriman M."/>
        </authorList>
    </citation>
    <scope>NUCLEOTIDE SEQUENCE [LARGE SCALE GENOMIC DNA]</scope>
    <source>
        <strain evidence="20">Edinburgh</strain>
    </source>
</reference>
<evidence type="ECO:0000313" key="21">
    <source>
        <dbReference type="WBParaSite" id="TMUE_3000014363.1"/>
    </source>
</evidence>
<comment type="catalytic activity">
    <reaction evidence="17">
        <text>dihydroxyacetone + ATP = dihydroxyacetone phosphate + ADP + H(+)</text>
        <dbReference type="Rhea" id="RHEA:15773"/>
        <dbReference type="ChEBI" id="CHEBI:15378"/>
        <dbReference type="ChEBI" id="CHEBI:16016"/>
        <dbReference type="ChEBI" id="CHEBI:30616"/>
        <dbReference type="ChEBI" id="CHEBI:57642"/>
        <dbReference type="ChEBI" id="CHEBI:456216"/>
        <dbReference type="EC" id="2.7.1.29"/>
    </reaction>
</comment>
<dbReference type="PANTHER" id="PTHR28629">
    <property type="entry name" value="TRIOKINASE/FMN CYCLASE"/>
    <property type="match status" value="1"/>
</dbReference>
<dbReference type="GO" id="GO:0004371">
    <property type="term" value="F:glycerone kinase activity"/>
    <property type="evidence" value="ECO:0007669"/>
    <property type="project" value="UniProtKB-EC"/>
</dbReference>
<keyword evidence="11" id="KW-0170">Cobalt</keyword>
<dbReference type="EC" id="2.7.1.28" evidence="4"/>
<evidence type="ECO:0000256" key="10">
    <source>
        <dbReference type="ARBA" id="ARBA00022840"/>
    </source>
</evidence>
<keyword evidence="9" id="KW-0418">Kinase</keyword>
<evidence type="ECO:0000256" key="4">
    <source>
        <dbReference type="ARBA" id="ARBA00012110"/>
    </source>
</evidence>
<keyword evidence="8" id="KW-0547">Nucleotide-binding</keyword>
<dbReference type="PANTHER" id="PTHR28629:SF4">
    <property type="entry name" value="TRIOKINASE_FMN CYCLASE"/>
    <property type="match status" value="1"/>
</dbReference>
<dbReference type="Pfam" id="PF02734">
    <property type="entry name" value="Dak2"/>
    <property type="match status" value="1"/>
</dbReference>
<evidence type="ECO:0000256" key="15">
    <source>
        <dbReference type="ARBA" id="ARBA00047974"/>
    </source>
</evidence>
<organism evidence="20 21">
    <name type="scientific">Trichuris muris</name>
    <name type="common">Mouse whipworm</name>
    <dbReference type="NCBI Taxonomy" id="70415"/>
    <lineage>
        <taxon>Eukaryota</taxon>
        <taxon>Metazoa</taxon>
        <taxon>Ecdysozoa</taxon>
        <taxon>Nematoda</taxon>
        <taxon>Enoplea</taxon>
        <taxon>Dorylaimia</taxon>
        <taxon>Trichinellida</taxon>
        <taxon>Trichuridae</taxon>
        <taxon>Trichuris</taxon>
    </lineage>
</organism>
<evidence type="ECO:0000256" key="2">
    <source>
        <dbReference type="ARBA" id="ARBA00008757"/>
    </source>
</evidence>
<comment type="catalytic activity">
    <reaction evidence="16">
        <text>FAD = riboflavin cyclic-4',5'-phosphate + AMP + H(+)</text>
        <dbReference type="Rhea" id="RHEA:13729"/>
        <dbReference type="ChEBI" id="CHEBI:15378"/>
        <dbReference type="ChEBI" id="CHEBI:57692"/>
        <dbReference type="ChEBI" id="CHEBI:76202"/>
        <dbReference type="ChEBI" id="CHEBI:456215"/>
        <dbReference type="EC" id="4.6.1.15"/>
    </reaction>
</comment>
<dbReference type="InterPro" id="IPR050861">
    <property type="entry name" value="Dihydroxyacetone_Kinase"/>
</dbReference>
<dbReference type="PROSITE" id="PS51480">
    <property type="entry name" value="DHAL"/>
    <property type="match status" value="1"/>
</dbReference>
<dbReference type="GO" id="GO:0005524">
    <property type="term" value="F:ATP binding"/>
    <property type="evidence" value="ECO:0007669"/>
    <property type="project" value="UniProtKB-KW"/>
</dbReference>
<sequence>MYPGCLDYRTSDAVYAYMLAFLLRLQSKRLLTISSAAFRVATPLKGMQETAITKKLINNVDECVDDSLLGCAFRSSSVALLENYRVLVRRDVDKIRDANRVTLISGGGSGHEPAFGDFIGVGGLTAAVAGSIFASPPADHILAAIKAVQSSAGVLILVINYTGDRLNFGIALEQAKRMFPNVPLEMVVMGEDCALQSADKSAGRRGLAASLFVIKICGAMAELGMPLRDIAATAKRVIANCGTIGVSLSSCSPPGRGPIFQISESDMELGLGIHGEPGVCRLPVKSASETVDLMMSHMVHPSSATCFQLSHADSLAVLINNLGSTTQLELNILSLEVLRWLERRNAKVRRLYVGTCMSSLDMHGFSVSLLNLSSNDSWLDSLDSPCSMPGWPYAHSPYSFSAVGPLHIPVEAATSSVDGSAEEKGMAADERLVEIIGKALTRACSAIIANEQTLNELDSAGGDGDCGCTLKVGASSLSEQFSKGSLHVGVPAVLFAEIANIFERKVGGTTGALYSLFFSAASSKLMNSLTFDAWISAFIAGTEAIKRYGGAEPGDRTLVDPLSAFCEVLSKAKESKASLSDDDFFDGALQAVSKAVNETKRMRAHAGRASYVSTVALTKEDPGAYAVWLILQSVLGSVK</sequence>
<dbReference type="GO" id="GO:0019563">
    <property type="term" value="P:glycerol catabolic process"/>
    <property type="evidence" value="ECO:0007669"/>
    <property type="project" value="TreeGrafter"/>
</dbReference>
<keyword evidence="20" id="KW-1185">Reference proteome</keyword>
<dbReference type="InterPro" id="IPR036117">
    <property type="entry name" value="DhaL_dom_sf"/>
</dbReference>
<dbReference type="PROSITE" id="PS51481">
    <property type="entry name" value="DHAK"/>
    <property type="match status" value="1"/>
</dbReference>
<comment type="similarity">
    <text evidence="2">Belongs to the dihydroxyacetone kinase (DAK) family.</text>
</comment>
<evidence type="ECO:0000256" key="14">
    <source>
        <dbReference type="ARBA" id="ARBA00046681"/>
    </source>
</evidence>
<dbReference type="WBParaSite" id="TMUE_3000014363.4">
    <property type="protein sequence ID" value="TMUE_3000014363.4"/>
    <property type="gene ID" value="WBGene00292040"/>
</dbReference>
<evidence type="ECO:0000256" key="9">
    <source>
        <dbReference type="ARBA" id="ARBA00022777"/>
    </source>
</evidence>
<evidence type="ECO:0000313" key="20">
    <source>
        <dbReference type="Proteomes" id="UP000046395"/>
    </source>
</evidence>
<dbReference type="Gene3D" id="3.30.1180.20">
    <property type="entry name" value="Dihydroxyacetone kinase, domain 2"/>
    <property type="match status" value="1"/>
</dbReference>
<keyword evidence="7" id="KW-0808">Transferase</keyword>
<feature type="domain" description="DhaL" evidence="18">
    <location>
        <begin position="434"/>
        <end position="636"/>
    </location>
</feature>
<dbReference type="SUPFAM" id="SSF82549">
    <property type="entry name" value="DAK1/DegV-like"/>
    <property type="match status" value="1"/>
</dbReference>
<dbReference type="WBParaSite" id="TMUE_3000014363.2">
    <property type="protein sequence ID" value="TMUE_3000014363.2"/>
    <property type="gene ID" value="WBGene00292040"/>
</dbReference>
<evidence type="ECO:0000256" key="17">
    <source>
        <dbReference type="ARBA" id="ARBA00048898"/>
    </source>
</evidence>
<dbReference type="EC" id="4.6.1.15" evidence="5"/>
<protein>
    <recommendedName>
        <fullName evidence="6">Triokinase/FMN cyclase</fullName>
        <ecNumber evidence="4">2.7.1.28</ecNumber>
        <ecNumber evidence="3">2.7.1.29</ecNumber>
        <ecNumber evidence="5">4.6.1.15</ecNumber>
    </recommendedName>
    <alternativeName>
        <fullName evidence="12">Bifunctional ATP-dependent dihydroxyacetone kinase/FAD-AMP lyase (cyclizing)</fullName>
    </alternativeName>
</protein>
<dbReference type="GO" id="GO:0005829">
    <property type="term" value="C:cytosol"/>
    <property type="evidence" value="ECO:0007669"/>
    <property type="project" value="TreeGrafter"/>
</dbReference>
<dbReference type="GO" id="GO:0050354">
    <property type="term" value="F:triokinase activity"/>
    <property type="evidence" value="ECO:0007669"/>
    <property type="project" value="UniProtKB-EC"/>
</dbReference>
<dbReference type="InterPro" id="IPR004007">
    <property type="entry name" value="DhaL_dom"/>
</dbReference>
<reference evidence="21" key="3">
    <citation type="submission" date="2019-12" db="UniProtKB">
        <authorList>
            <consortium name="WormBaseParasite"/>
        </authorList>
    </citation>
    <scope>IDENTIFICATION</scope>
</reference>
<dbReference type="SMART" id="SM01120">
    <property type="entry name" value="Dak2"/>
    <property type="match status" value="1"/>
</dbReference>
<evidence type="ECO:0000256" key="6">
    <source>
        <dbReference type="ARBA" id="ARBA00018932"/>
    </source>
</evidence>
<dbReference type="FunFam" id="3.40.50.10440:FF:000001">
    <property type="entry name" value="Dihydroxyacetone kinase, DhaK subunit"/>
    <property type="match status" value="1"/>
</dbReference>
<reference evidence="20" key="1">
    <citation type="submission" date="2013-11" db="EMBL/GenBank/DDBJ databases">
        <authorList>
            <person name="Aslett M."/>
        </authorList>
    </citation>
    <scope>NUCLEOTIDE SEQUENCE [LARGE SCALE GENOMIC DNA]</scope>
    <source>
        <strain evidence="20">Edinburgh</strain>
    </source>
</reference>
<keyword evidence="10" id="KW-0067">ATP-binding</keyword>
<feature type="domain" description="DhaK" evidence="19">
    <location>
        <begin position="59"/>
        <end position="391"/>
    </location>
</feature>
<dbReference type="AlphaFoldDB" id="A0A5S6R4K6"/>
<evidence type="ECO:0000256" key="8">
    <source>
        <dbReference type="ARBA" id="ARBA00022741"/>
    </source>
</evidence>
<dbReference type="WBParaSite" id="TMUE_3000014363.3">
    <property type="protein sequence ID" value="TMUE_3000014363.3"/>
    <property type="gene ID" value="WBGene00292040"/>
</dbReference>
<comment type="function">
    <text evidence="13">Catalyzes both the phosphorylation of dihydroxyacetone and of glyceraldehyde, and the splitting of ribonucleoside diphosphate-X compounds among which FAD is the best substrate. Represses IFIH1-mediated cellular antiviral response.</text>
</comment>
<evidence type="ECO:0000259" key="18">
    <source>
        <dbReference type="PROSITE" id="PS51480"/>
    </source>
</evidence>
<accession>A0A5S6R4K6</accession>
<evidence type="ECO:0000256" key="13">
    <source>
        <dbReference type="ARBA" id="ARBA00045490"/>
    </source>
</evidence>
<dbReference type="SUPFAM" id="SSF101473">
    <property type="entry name" value="DhaL-like"/>
    <property type="match status" value="1"/>
</dbReference>
<evidence type="ECO:0000256" key="12">
    <source>
        <dbReference type="ARBA" id="ARBA00032426"/>
    </source>
</evidence>
<dbReference type="STRING" id="70415.A0A5S6R4K6"/>
<dbReference type="GO" id="GO:0034012">
    <property type="term" value="F:FAD-AMP lyase (cyclizing) activity"/>
    <property type="evidence" value="ECO:0007669"/>
    <property type="project" value="UniProtKB-EC"/>
</dbReference>
<evidence type="ECO:0000256" key="1">
    <source>
        <dbReference type="ARBA" id="ARBA00004778"/>
    </source>
</evidence>
<comment type="pathway">
    <text evidence="1">Polyol metabolism; glycerol fermentation; glycerone phosphate from glycerol (oxidative route): step 2/2.</text>
</comment>
<evidence type="ECO:0000256" key="7">
    <source>
        <dbReference type="ARBA" id="ARBA00022679"/>
    </source>
</evidence>
<comment type="catalytic activity">
    <reaction evidence="15">
        <text>D-glyceraldehyde + ATP = D-glyceraldehyde 3-phosphate + ADP + H(+)</text>
        <dbReference type="Rhea" id="RHEA:13941"/>
        <dbReference type="ChEBI" id="CHEBI:15378"/>
        <dbReference type="ChEBI" id="CHEBI:17378"/>
        <dbReference type="ChEBI" id="CHEBI:30616"/>
        <dbReference type="ChEBI" id="CHEBI:59776"/>
        <dbReference type="ChEBI" id="CHEBI:456216"/>
        <dbReference type="EC" id="2.7.1.28"/>
    </reaction>
</comment>
<evidence type="ECO:0000256" key="3">
    <source>
        <dbReference type="ARBA" id="ARBA00012107"/>
    </source>
</evidence>
<proteinExistence type="inferred from homology"/>
<dbReference type="WBParaSite" id="TMUE_3000014363.1">
    <property type="protein sequence ID" value="TMUE_3000014363.1"/>
    <property type="gene ID" value="WBGene00292040"/>
</dbReference>
<dbReference type="FunFam" id="3.30.1180.20:FF:000001">
    <property type="entry name" value="Dihydroxyacetone kinase 1"/>
    <property type="match status" value="1"/>
</dbReference>
<evidence type="ECO:0000259" key="19">
    <source>
        <dbReference type="PROSITE" id="PS51481"/>
    </source>
</evidence>
<name>A0A5S6R4K6_TRIMR</name>
<dbReference type="Proteomes" id="UP000046395">
    <property type="component" value="Unassembled WGS sequence"/>
</dbReference>
<evidence type="ECO:0000256" key="11">
    <source>
        <dbReference type="ARBA" id="ARBA00023285"/>
    </source>
</evidence>